<keyword evidence="9" id="KW-0347">Helicase</keyword>
<dbReference type="PROSITE" id="PS51194">
    <property type="entry name" value="HELICASE_CTER"/>
    <property type="match status" value="1"/>
</dbReference>
<dbReference type="GO" id="GO:0009378">
    <property type="term" value="F:four-way junction helicase activity"/>
    <property type="evidence" value="ECO:0007669"/>
    <property type="project" value="TreeGrafter"/>
</dbReference>
<dbReference type="GO" id="GO:0043138">
    <property type="term" value="F:3'-5' DNA helicase activity"/>
    <property type="evidence" value="ECO:0007669"/>
    <property type="project" value="UniProtKB-EC"/>
</dbReference>
<keyword evidence="2" id="KW-0238">DNA-binding</keyword>
<dbReference type="GO" id="GO:0005634">
    <property type="term" value="C:nucleus"/>
    <property type="evidence" value="ECO:0007669"/>
    <property type="project" value="TreeGrafter"/>
</dbReference>
<organism evidence="9 10">
    <name type="scientific">Daphnia magna</name>
    <dbReference type="NCBI Taxonomy" id="35525"/>
    <lineage>
        <taxon>Eukaryota</taxon>
        <taxon>Metazoa</taxon>
        <taxon>Ecdysozoa</taxon>
        <taxon>Arthropoda</taxon>
        <taxon>Crustacea</taxon>
        <taxon>Branchiopoda</taxon>
        <taxon>Diplostraca</taxon>
        <taxon>Cladocera</taxon>
        <taxon>Anomopoda</taxon>
        <taxon>Daphniidae</taxon>
        <taxon>Daphnia</taxon>
    </lineage>
</organism>
<dbReference type="InterPro" id="IPR032284">
    <property type="entry name" value="RecQ_Zn-bd"/>
</dbReference>
<evidence type="ECO:0000256" key="6">
    <source>
        <dbReference type="ARBA" id="ARBA00034808"/>
    </source>
</evidence>
<dbReference type="STRING" id="35525.A0A162BW86"/>
<dbReference type="Gene3D" id="3.40.50.300">
    <property type="entry name" value="P-loop containing nucleotide triphosphate hydrolases"/>
    <property type="match status" value="1"/>
</dbReference>
<comment type="similarity">
    <text evidence="1">Belongs to the helicase family. RecQ subfamily.</text>
</comment>
<evidence type="ECO:0000256" key="7">
    <source>
        <dbReference type="ARBA" id="ARBA00044542"/>
    </source>
</evidence>
<dbReference type="Gene3D" id="1.10.10.10">
    <property type="entry name" value="Winged helix-like DNA-binding domain superfamily/Winged helix DNA-binding domain"/>
    <property type="match status" value="1"/>
</dbReference>
<evidence type="ECO:0000256" key="3">
    <source>
        <dbReference type="ARBA" id="ARBA00023235"/>
    </source>
</evidence>
<evidence type="ECO:0000256" key="4">
    <source>
        <dbReference type="ARBA" id="ARBA00023242"/>
    </source>
</evidence>
<dbReference type="Pfam" id="PF00271">
    <property type="entry name" value="Helicase_C"/>
    <property type="match status" value="1"/>
</dbReference>
<dbReference type="GO" id="GO:0003677">
    <property type="term" value="F:DNA binding"/>
    <property type="evidence" value="ECO:0007669"/>
    <property type="project" value="UniProtKB-KW"/>
</dbReference>
<keyword evidence="10" id="KW-1185">Reference proteome</keyword>
<dbReference type="PANTHER" id="PTHR13710">
    <property type="entry name" value="DNA HELICASE RECQ FAMILY MEMBER"/>
    <property type="match status" value="1"/>
</dbReference>
<dbReference type="PANTHER" id="PTHR13710:SF153">
    <property type="entry name" value="RECQ-LIKE DNA HELICASE BLM"/>
    <property type="match status" value="1"/>
</dbReference>
<evidence type="ECO:0000259" key="8">
    <source>
        <dbReference type="PROSITE" id="PS51194"/>
    </source>
</evidence>
<dbReference type="AlphaFoldDB" id="A0A162BW86"/>
<dbReference type="SMART" id="SM00490">
    <property type="entry name" value="HELICc"/>
    <property type="match status" value="1"/>
</dbReference>
<dbReference type="Pfam" id="PF16124">
    <property type="entry name" value="RecQ_Zn_bind"/>
    <property type="match status" value="1"/>
</dbReference>
<protein>
    <recommendedName>
        <fullName evidence="6">DNA 3'-5' helicase</fullName>
        <ecNumber evidence="6">5.6.2.4</ecNumber>
    </recommendedName>
    <alternativeName>
        <fullName evidence="7">DNA 3'-5' helicase BLM</fullName>
    </alternativeName>
</protein>
<evidence type="ECO:0000313" key="10">
    <source>
        <dbReference type="Proteomes" id="UP000076858"/>
    </source>
</evidence>
<reference evidence="9 10" key="1">
    <citation type="submission" date="2016-03" db="EMBL/GenBank/DDBJ databases">
        <title>EvidentialGene: Evidence-directed Construction of Genes on Genomes.</title>
        <authorList>
            <person name="Gilbert D.G."/>
            <person name="Choi J.-H."/>
            <person name="Mockaitis K."/>
            <person name="Colbourne J."/>
            <person name="Pfrender M."/>
        </authorList>
    </citation>
    <scope>NUCLEOTIDE SEQUENCE [LARGE SCALE GENOMIC DNA]</scope>
    <source>
        <strain evidence="9 10">Xinb3</strain>
        <tissue evidence="9">Complete organism</tissue>
    </source>
</reference>
<accession>A0A162BW86</accession>
<keyword evidence="9" id="KW-0067">ATP-binding</keyword>
<comment type="caution">
    <text evidence="9">The sequence shown here is derived from an EMBL/GenBank/DDBJ whole genome shotgun (WGS) entry which is preliminary data.</text>
</comment>
<dbReference type="GO" id="GO:0000724">
    <property type="term" value="P:double-strand break repair via homologous recombination"/>
    <property type="evidence" value="ECO:0007669"/>
    <property type="project" value="TreeGrafter"/>
</dbReference>
<keyword evidence="9" id="KW-0378">Hydrolase</keyword>
<comment type="catalytic activity">
    <reaction evidence="5">
        <text>Couples ATP hydrolysis with the unwinding of duplex DNA by translocating in the 3'-5' direction.</text>
        <dbReference type="EC" id="5.6.2.4"/>
    </reaction>
</comment>
<gene>
    <name evidence="9" type="ORF">APZ42_006332</name>
</gene>
<keyword evidence="4" id="KW-0539">Nucleus</keyword>
<name>A0A162BW86_9CRUS</name>
<dbReference type="InterPro" id="IPR036388">
    <property type="entry name" value="WH-like_DNA-bd_sf"/>
</dbReference>
<dbReference type="InterPro" id="IPR001650">
    <property type="entry name" value="Helicase_C-like"/>
</dbReference>
<feature type="non-terminal residue" evidence="9">
    <location>
        <position position="1"/>
    </location>
</feature>
<dbReference type="EMBL" id="LRGB01017572">
    <property type="protein sequence ID" value="KZR98310.1"/>
    <property type="molecule type" value="Genomic_DNA"/>
</dbReference>
<dbReference type="EC" id="5.6.2.4" evidence="6"/>
<feature type="non-terminal residue" evidence="9">
    <location>
        <position position="251"/>
    </location>
</feature>
<dbReference type="GO" id="GO:0005737">
    <property type="term" value="C:cytoplasm"/>
    <property type="evidence" value="ECO:0007669"/>
    <property type="project" value="TreeGrafter"/>
</dbReference>
<feature type="domain" description="Helicase C-terminal" evidence="8">
    <location>
        <begin position="11"/>
        <end position="153"/>
    </location>
</feature>
<keyword evidence="9" id="KW-0547">Nucleotide-binding</keyword>
<evidence type="ECO:0000256" key="1">
    <source>
        <dbReference type="ARBA" id="ARBA00005446"/>
    </source>
</evidence>
<evidence type="ECO:0000256" key="2">
    <source>
        <dbReference type="ARBA" id="ARBA00023125"/>
    </source>
</evidence>
<dbReference type="SUPFAM" id="SSF52540">
    <property type="entry name" value="P-loop containing nucleoside triphosphate hydrolases"/>
    <property type="match status" value="1"/>
</dbReference>
<dbReference type="GO" id="GO:0005694">
    <property type="term" value="C:chromosome"/>
    <property type="evidence" value="ECO:0007669"/>
    <property type="project" value="TreeGrafter"/>
</dbReference>
<proteinExistence type="inferred from homology"/>
<dbReference type="Proteomes" id="UP000076858">
    <property type="component" value="Unassembled WGS sequence"/>
</dbReference>
<evidence type="ECO:0000256" key="5">
    <source>
        <dbReference type="ARBA" id="ARBA00034617"/>
    </source>
</evidence>
<sequence length="251" mass="28366">KSVNVSEIAEIILRRFANVSVIIYCYSHQECEAIALALNTQQVNATYYHGGMSESSRKHTQCVWMSGSIKVICATLAFGMGIDKSDVKLVIHYTMPKSLEMFHQESGRAGRDGQIAYSLLYYTYSDSRHQKWLLNKNQSIGNTALRRNHDNLMSMLSYCENIVDCRRVLLLKHFGEEYNREKCLENEATTCDNCDCKSEVREVDVTLIGKAVGALVLLHCGKKISPKNRLTLLHFSDILNGKSSKKVMELG</sequence>
<keyword evidence="3" id="KW-0413">Isomerase</keyword>
<dbReference type="OrthoDB" id="10261556at2759"/>
<evidence type="ECO:0000313" key="9">
    <source>
        <dbReference type="EMBL" id="KZR98310.1"/>
    </source>
</evidence>
<dbReference type="InterPro" id="IPR027417">
    <property type="entry name" value="P-loop_NTPase"/>
</dbReference>